<dbReference type="AlphaFoldDB" id="A0A4Q1BIS3"/>
<dbReference type="InParanoid" id="A0A4Q1BIS3"/>
<feature type="compositionally biased region" description="Basic and acidic residues" evidence="1">
    <location>
        <begin position="33"/>
        <end position="43"/>
    </location>
</feature>
<keyword evidence="3" id="KW-1185">Reference proteome</keyword>
<evidence type="ECO:0000313" key="3">
    <source>
        <dbReference type="Proteomes" id="UP000289152"/>
    </source>
</evidence>
<comment type="caution">
    <text evidence="2">The sequence shown here is derived from an EMBL/GenBank/DDBJ whole genome shotgun (WGS) entry which is preliminary data.</text>
</comment>
<dbReference type="EMBL" id="SDIL01000066">
    <property type="protein sequence ID" value="RXK37568.1"/>
    <property type="molecule type" value="Genomic_DNA"/>
</dbReference>
<evidence type="ECO:0000313" key="2">
    <source>
        <dbReference type="EMBL" id="RXK37568.1"/>
    </source>
</evidence>
<organism evidence="2 3">
    <name type="scientific">Tremella mesenterica</name>
    <name type="common">Jelly fungus</name>
    <dbReference type="NCBI Taxonomy" id="5217"/>
    <lineage>
        <taxon>Eukaryota</taxon>
        <taxon>Fungi</taxon>
        <taxon>Dikarya</taxon>
        <taxon>Basidiomycota</taxon>
        <taxon>Agaricomycotina</taxon>
        <taxon>Tremellomycetes</taxon>
        <taxon>Tremellales</taxon>
        <taxon>Tremellaceae</taxon>
        <taxon>Tremella</taxon>
    </lineage>
</organism>
<protein>
    <submittedName>
        <fullName evidence="2">Uncharacterized protein</fullName>
    </submittedName>
</protein>
<feature type="region of interest" description="Disordered" evidence="1">
    <location>
        <begin position="24"/>
        <end position="43"/>
    </location>
</feature>
<feature type="compositionally biased region" description="Basic and acidic residues" evidence="1">
    <location>
        <begin position="198"/>
        <end position="221"/>
    </location>
</feature>
<name>A0A4Q1BIS3_TREME</name>
<dbReference type="VEuPathDB" id="FungiDB:TREMEDRAFT_58755"/>
<evidence type="ECO:0000256" key="1">
    <source>
        <dbReference type="SAM" id="MobiDB-lite"/>
    </source>
</evidence>
<feature type="region of interest" description="Disordered" evidence="1">
    <location>
        <begin position="182"/>
        <end position="221"/>
    </location>
</feature>
<proteinExistence type="predicted"/>
<accession>A0A4Q1BIS3</accession>
<reference evidence="2 3" key="1">
    <citation type="submission" date="2016-06" db="EMBL/GenBank/DDBJ databases">
        <title>Evolution of pathogenesis and genome organization in the Tremellales.</title>
        <authorList>
            <person name="Cuomo C."/>
            <person name="Litvintseva A."/>
            <person name="Heitman J."/>
            <person name="Chen Y."/>
            <person name="Sun S."/>
            <person name="Springer D."/>
            <person name="Dromer F."/>
            <person name="Young S."/>
            <person name="Zeng Q."/>
            <person name="Chapman S."/>
            <person name="Gujja S."/>
            <person name="Saif S."/>
            <person name="Birren B."/>
        </authorList>
    </citation>
    <scope>NUCLEOTIDE SEQUENCE [LARGE SCALE GENOMIC DNA]</scope>
    <source>
        <strain evidence="2 3">ATCC 28783</strain>
    </source>
</reference>
<sequence length="243" mass="28334">MSNREENFVLKELEYARIQLQSEGSKYVSESSNDDKHDQTQIGKDDAQVEEIRTHLHDEFSRLSQMESGYFAINLHEIGLMSSPHFMKNHEDLLRYYNSWTSHLQRSGSYQMWTEASRGLNITMLKDQISTCAIESCEEVESVLHDCYGEYKDKEQAEDAWLDGRDFLVDDPQNGVEEDTFHEEQFDNGVDGPVDYGEGYRDRGDEFDNDDEKVQDPESKRGYQYAVTQTEEEEYWSIARGEV</sequence>
<gene>
    <name evidence="2" type="ORF">M231_05193</name>
</gene>
<dbReference type="Proteomes" id="UP000289152">
    <property type="component" value="Unassembled WGS sequence"/>
</dbReference>